<feature type="domain" description="Ig-like" evidence="2">
    <location>
        <begin position="39"/>
        <end position="123"/>
    </location>
</feature>
<protein>
    <submittedName>
        <fullName evidence="4">Ig-like domain-containing protein</fullName>
    </submittedName>
</protein>
<keyword evidence="3" id="KW-1185">Reference proteome</keyword>
<dbReference type="STRING" id="70415.A0A5S6QKG5"/>
<reference evidence="4" key="1">
    <citation type="submission" date="2019-12" db="UniProtKB">
        <authorList>
            <consortium name="WormBaseParasite"/>
        </authorList>
    </citation>
    <scope>IDENTIFICATION</scope>
</reference>
<feature type="chain" id="PRO_5024427007" evidence="1">
    <location>
        <begin position="27"/>
        <end position="278"/>
    </location>
</feature>
<sequence length="278" mass="31144">MYVQKLCCSLMPQLASVALLIGIARCENLRYHERPSSRPYFDPTMRPEVTALATEPAYLHCIVHNLGSAETAWIRQSDRQIISVQDVTVTSDYRFQISHRKYSDDWCLIIKHTTANDTGAYECLLSTDPPLRFVTHLYVVENNVSISGSSVVEEGGTIIVRCAVTLMVASGSLPSSVLWYANGTLIPYTKNIKYHHYVTVSKMSLISELRVRAATFIDSGVYSCKCDNAPVRELHISVKGNASTLPTRRTASYKSSGLSCKWEPLVSVISLFWLILWK</sequence>
<dbReference type="InterPro" id="IPR003599">
    <property type="entry name" value="Ig_sub"/>
</dbReference>
<accession>A0A5S6QKG5</accession>
<evidence type="ECO:0000256" key="1">
    <source>
        <dbReference type="SAM" id="SignalP"/>
    </source>
</evidence>
<dbReference type="WBParaSite" id="TMUE_2000007693.1">
    <property type="protein sequence ID" value="TMUE_2000007693.1"/>
    <property type="gene ID" value="WBGene00287458"/>
</dbReference>
<dbReference type="SMART" id="SM00409">
    <property type="entry name" value="IG"/>
    <property type="match status" value="2"/>
</dbReference>
<keyword evidence="1" id="KW-0732">Signal</keyword>
<feature type="domain" description="Ig-like" evidence="2">
    <location>
        <begin position="129"/>
        <end position="237"/>
    </location>
</feature>
<dbReference type="GO" id="GO:0050808">
    <property type="term" value="P:synapse organization"/>
    <property type="evidence" value="ECO:0007669"/>
    <property type="project" value="TreeGrafter"/>
</dbReference>
<evidence type="ECO:0000313" key="4">
    <source>
        <dbReference type="WBParaSite" id="TMUE_2000007693.1"/>
    </source>
</evidence>
<dbReference type="SUPFAM" id="SSF48726">
    <property type="entry name" value="Immunoglobulin"/>
    <property type="match status" value="2"/>
</dbReference>
<dbReference type="PANTHER" id="PTHR23279">
    <property type="entry name" value="DEFECTIVE PROBOSCIS EXTENSION RESPONSE DPR -RELATED"/>
    <property type="match status" value="1"/>
</dbReference>
<dbReference type="InterPro" id="IPR013783">
    <property type="entry name" value="Ig-like_fold"/>
</dbReference>
<name>A0A5S6QKG5_TRIMR</name>
<evidence type="ECO:0000259" key="2">
    <source>
        <dbReference type="PROSITE" id="PS50835"/>
    </source>
</evidence>
<dbReference type="GO" id="GO:0032589">
    <property type="term" value="C:neuron projection membrane"/>
    <property type="evidence" value="ECO:0007669"/>
    <property type="project" value="TreeGrafter"/>
</dbReference>
<proteinExistence type="predicted"/>
<dbReference type="PROSITE" id="PS50835">
    <property type="entry name" value="IG_LIKE"/>
    <property type="match status" value="2"/>
</dbReference>
<dbReference type="PANTHER" id="PTHR23279:SF36">
    <property type="entry name" value="DEFECTIVE PROBOSCIS EXTENSION RESPONSE 9, ISOFORM A"/>
    <property type="match status" value="1"/>
</dbReference>
<dbReference type="AlphaFoldDB" id="A0A5S6QKG5"/>
<organism evidence="3 4">
    <name type="scientific">Trichuris muris</name>
    <name type="common">Mouse whipworm</name>
    <dbReference type="NCBI Taxonomy" id="70415"/>
    <lineage>
        <taxon>Eukaryota</taxon>
        <taxon>Metazoa</taxon>
        <taxon>Ecdysozoa</taxon>
        <taxon>Nematoda</taxon>
        <taxon>Enoplea</taxon>
        <taxon>Dorylaimia</taxon>
        <taxon>Trichinellida</taxon>
        <taxon>Trichuridae</taxon>
        <taxon>Trichuris</taxon>
    </lineage>
</organism>
<feature type="signal peptide" evidence="1">
    <location>
        <begin position="1"/>
        <end position="26"/>
    </location>
</feature>
<dbReference type="InterPro" id="IPR037448">
    <property type="entry name" value="Zig-8"/>
</dbReference>
<dbReference type="InterPro" id="IPR007110">
    <property type="entry name" value="Ig-like_dom"/>
</dbReference>
<dbReference type="Proteomes" id="UP000046395">
    <property type="component" value="Unassembled WGS sequence"/>
</dbReference>
<dbReference type="Gene3D" id="2.60.40.10">
    <property type="entry name" value="Immunoglobulins"/>
    <property type="match status" value="2"/>
</dbReference>
<dbReference type="InterPro" id="IPR036179">
    <property type="entry name" value="Ig-like_dom_sf"/>
</dbReference>
<evidence type="ECO:0000313" key="3">
    <source>
        <dbReference type="Proteomes" id="UP000046395"/>
    </source>
</evidence>